<dbReference type="CDD" id="cd00009">
    <property type="entry name" value="AAA"/>
    <property type="match status" value="1"/>
</dbReference>
<dbReference type="SMART" id="SM00421">
    <property type="entry name" value="HTH_LUXR"/>
    <property type="match status" value="1"/>
</dbReference>
<dbReference type="AlphaFoldDB" id="A0A937JLD2"/>
<evidence type="ECO:0000256" key="2">
    <source>
        <dbReference type="ARBA" id="ARBA00023125"/>
    </source>
</evidence>
<dbReference type="InterPro" id="IPR016032">
    <property type="entry name" value="Sig_transdc_resp-reg_C-effctor"/>
</dbReference>
<dbReference type="InterPro" id="IPR036388">
    <property type="entry name" value="WH-like_DNA-bd_sf"/>
</dbReference>
<organism evidence="5 6">
    <name type="scientific">Streptomyces actinomycinicus</name>
    <dbReference type="NCBI Taxonomy" id="1695166"/>
    <lineage>
        <taxon>Bacteria</taxon>
        <taxon>Bacillati</taxon>
        <taxon>Actinomycetota</taxon>
        <taxon>Actinomycetes</taxon>
        <taxon>Kitasatosporales</taxon>
        <taxon>Streptomycetaceae</taxon>
        <taxon>Streptomyces</taxon>
    </lineage>
</organism>
<dbReference type="Pfam" id="PF13191">
    <property type="entry name" value="AAA_16"/>
    <property type="match status" value="1"/>
</dbReference>
<dbReference type="InterPro" id="IPR027417">
    <property type="entry name" value="P-loop_NTPase"/>
</dbReference>
<evidence type="ECO:0000256" key="3">
    <source>
        <dbReference type="ARBA" id="ARBA00023163"/>
    </source>
</evidence>
<dbReference type="InterPro" id="IPR041664">
    <property type="entry name" value="AAA_16"/>
</dbReference>
<evidence type="ECO:0000313" key="5">
    <source>
        <dbReference type="EMBL" id="MBL1083484.1"/>
    </source>
</evidence>
<reference evidence="5" key="1">
    <citation type="submission" date="2021-01" db="EMBL/GenBank/DDBJ databases">
        <title>WGS of actinomycetes isolated from Thailand.</title>
        <authorList>
            <person name="Thawai C."/>
        </authorList>
    </citation>
    <scope>NUCLEOTIDE SEQUENCE</scope>
    <source>
        <strain evidence="5">RCU-197</strain>
    </source>
</reference>
<protein>
    <submittedName>
        <fullName evidence="5">AAA family ATPase</fullName>
    </submittedName>
</protein>
<dbReference type="PANTHER" id="PTHR44688:SF16">
    <property type="entry name" value="DNA-BINDING TRANSCRIPTIONAL ACTIVATOR DEVR_DOSR"/>
    <property type="match status" value="1"/>
</dbReference>
<dbReference type="GO" id="GO:0006355">
    <property type="term" value="P:regulation of DNA-templated transcription"/>
    <property type="evidence" value="ECO:0007669"/>
    <property type="project" value="InterPro"/>
</dbReference>
<feature type="domain" description="HTH luxR-type" evidence="4">
    <location>
        <begin position="787"/>
        <end position="850"/>
    </location>
</feature>
<evidence type="ECO:0000256" key="1">
    <source>
        <dbReference type="ARBA" id="ARBA00023015"/>
    </source>
</evidence>
<dbReference type="PRINTS" id="PR00038">
    <property type="entry name" value="HTHLUXR"/>
</dbReference>
<accession>A0A937JLD2</accession>
<sequence length="850" mass="92427">MVGRDRELKAALHALIGSAGAGGVLIVGPPGVGKTRLGQEIAASLNPTIAVAPLQEGRGARSTGHQGRPNAAPHVTCLTPGSVLPVVQRLLRSASRRPRLLWIDDAHRMSPETAQALRQLSSLRNDRYLLTAGPADGGLQLQALCEDRHLVRVTLGPLDVPATRRLTSMMLGDQMAQRSVVRLAAMSQGNPLLLRELLRAALDQDLISHDGHEWHIGTRVPSSGALRDLLARQLANLTRESRRALELIALAEPARLEVLEKTVGSAMLLRLEDDGLIRVPGPGSVQGDQLQSLVSIAHPYVGQVLRQEVGPLRRKHLLRTWVQALPPPSGRLPAESVRLAEWHLESGDVPDESLLLATAQHALRGHDTPTASRLAAAAWNHYRTFPAAELNAHALLALGEFREFHMFLDEVRRESPDHAAPLAPVEARALLFQGRYDDADRLLSTVPPGDAESEQLLAACLRGRFSEALPRAERLSRSTASAYRVEAAILAMSAMCHEGRPLDALELYEELRALRPDADGPLWPFDQDSLEEMHAVVLLHAGRLDEAGNIMLREYDNAIRQNRVGVDAQRGLVLGATLYERGRLREALSYFSFTAAYQAGRCPWQAKAHIYAVLAKSCLPPARRGQVDGTLDDVVDGHEDPALHLALAWQAHEQGHQDTATAYLHSGVDRALTAGHYTDAIVALHEAARLGLAPHPAVARDLPVQGAYLRSRLHYARAVSTGDLRLLGQACRVLAEAGAALYAAEGYAELARMQRRAGKDRAATASTAQARALLRHCGDAATPALHFLGEAVALTPRERTVARLAAQGLSDKEIADRLVVSPRTVSNTLYRIYQKVGASDRRDMRKLLSM</sequence>
<dbReference type="GO" id="GO:0003677">
    <property type="term" value="F:DNA binding"/>
    <property type="evidence" value="ECO:0007669"/>
    <property type="project" value="UniProtKB-KW"/>
</dbReference>
<dbReference type="InterPro" id="IPR003593">
    <property type="entry name" value="AAA+_ATPase"/>
</dbReference>
<dbReference type="Pfam" id="PF00196">
    <property type="entry name" value="GerE"/>
    <property type="match status" value="1"/>
</dbReference>
<dbReference type="RefSeq" id="WP_201836144.1">
    <property type="nucleotide sequence ID" value="NZ_JBHLYJ010000002.1"/>
</dbReference>
<keyword evidence="2" id="KW-0238">DNA-binding</keyword>
<gene>
    <name evidence="5" type="ORF">JK359_16140</name>
</gene>
<dbReference type="PANTHER" id="PTHR44688">
    <property type="entry name" value="DNA-BINDING TRANSCRIPTIONAL ACTIVATOR DEVR_DOSR"/>
    <property type="match status" value="1"/>
</dbReference>
<dbReference type="PROSITE" id="PS50043">
    <property type="entry name" value="HTH_LUXR_2"/>
    <property type="match status" value="1"/>
</dbReference>
<dbReference type="SUPFAM" id="SSF52540">
    <property type="entry name" value="P-loop containing nucleoside triphosphate hydrolases"/>
    <property type="match status" value="1"/>
</dbReference>
<name>A0A937JLD2_9ACTN</name>
<dbReference type="SUPFAM" id="SSF46894">
    <property type="entry name" value="C-terminal effector domain of the bipartite response regulators"/>
    <property type="match status" value="1"/>
</dbReference>
<keyword evidence="1" id="KW-0805">Transcription regulation</keyword>
<dbReference type="EMBL" id="JAERRK010000007">
    <property type="protein sequence ID" value="MBL1083484.1"/>
    <property type="molecule type" value="Genomic_DNA"/>
</dbReference>
<dbReference type="Proteomes" id="UP000661858">
    <property type="component" value="Unassembled WGS sequence"/>
</dbReference>
<keyword evidence="6" id="KW-1185">Reference proteome</keyword>
<dbReference type="CDD" id="cd06170">
    <property type="entry name" value="LuxR_C_like"/>
    <property type="match status" value="1"/>
</dbReference>
<dbReference type="Gene3D" id="3.40.50.300">
    <property type="entry name" value="P-loop containing nucleotide triphosphate hydrolases"/>
    <property type="match status" value="1"/>
</dbReference>
<dbReference type="InterPro" id="IPR000792">
    <property type="entry name" value="Tscrpt_reg_LuxR_C"/>
</dbReference>
<dbReference type="SMART" id="SM00382">
    <property type="entry name" value="AAA"/>
    <property type="match status" value="1"/>
</dbReference>
<comment type="caution">
    <text evidence="5">The sequence shown here is derived from an EMBL/GenBank/DDBJ whole genome shotgun (WGS) entry which is preliminary data.</text>
</comment>
<dbReference type="Gene3D" id="1.10.10.10">
    <property type="entry name" value="Winged helix-like DNA-binding domain superfamily/Winged helix DNA-binding domain"/>
    <property type="match status" value="1"/>
</dbReference>
<keyword evidence="3" id="KW-0804">Transcription</keyword>
<evidence type="ECO:0000313" key="6">
    <source>
        <dbReference type="Proteomes" id="UP000661858"/>
    </source>
</evidence>
<proteinExistence type="predicted"/>
<evidence type="ECO:0000259" key="4">
    <source>
        <dbReference type="PROSITE" id="PS50043"/>
    </source>
</evidence>